<feature type="compositionally biased region" description="Basic and acidic residues" evidence="1">
    <location>
        <begin position="284"/>
        <end position="294"/>
    </location>
</feature>
<feature type="compositionally biased region" description="Basic and acidic residues" evidence="1">
    <location>
        <begin position="303"/>
        <end position="323"/>
    </location>
</feature>
<dbReference type="CDD" id="cd00052">
    <property type="entry name" value="EH"/>
    <property type="match status" value="1"/>
</dbReference>
<evidence type="ECO:0000313" key="5">
    <source>
        <dbReference type="Proteomes" id="UP000006039"/>
    </source>
</evidence>
<proteinExistence type="predicted"/>
<organism evidence="3">
    <name type="scientific">Gaeumannomyces tritici (strain R3-111a-1)</name>
    <name type="common">Wheat and barley take-all root rot fungus</name>
    <name type="synonym">Gaeumannomyces graminis var. tritici</name>
    <dbReference type="NCBI Taxonomy" id="644352"/>
    <lineage>
        <taxon>Eukaryota</taxon>
        <taxon>Fungi</taxon>
        <taxon>Dikarya</taxon>
        <taxon>Ascomycota</taxon>
        <taxon>Pezizomycotina</taxon>
        <taxon>Sordariomycetes</taxon>
        <taxon>Sordariomycetidae</taxon>
        <taxon>Magnaporthales</taxon>
        <taxon>Magnaporthaceae</taxon>
        <taxon>Gaeumannomyces</taxon>
    </lineage>
</organism>
<accession>J3NIG2</accession>
<dbReference type="SMART" id="SM00027">
    <property type="entry name" value="EH"/>
    <property type="match status" value="1"/>
</dbReference>
<reference evidence="4" key="4">
    <citation type="journal article" date="2015" name="G3 (Bethesda)">
        <title>Genome sequences of three phytopathogenic species of the Magnaporthaceae family of fungi.</title>
        <authorList>
            <person name="Okagaki L.H."/>
            <person name="Nunes C.C."/>
            <person name="Sailsbery J."/>
            <person name="Clay B."/>
            <person name="Brown D."/>
            <person name="John T."/>
            <person name="Oh Y."/>
            <person name="Young N."/>
            <person name="Fitzgerald M."/>
            <person name="Haas B.J."/>
            <person name="Zeng Q."/>
            <person name="Young S."/>
            <person name="Adiconis X."/>
            <person name="Fan L."/>
            <person name="Levin J.Z."/>
            <person name="Mitchell T.K."/>
            <person name="Okubara P.A."/>
            <person name="Farman M.L."/>
            <person name="Kohn L.M."/>
            <person name="Birren B."/>
            <person name="Ma L.-J."/>
            <person name="Dean R.A."/>
        </authorList>
    </citation>
    <scope>NUCLEOTIDE SEQUENCE</scope>
    <source>
        <strain evidence="4">R3-111a-1</strain>
    </source>
</reference>
<dbReference type="InterPro" id="IPR011992">
    <property type="entry name" value="EF-hand-dom_pair"/>
</dbReference>
<dbReference type="HOGENOM" id="CLU_014603_0_0_1"/>
<feature type="domain" description="EH" evidence="2">
    <location>
        <begin position="658"/>
        <end position="762"/>
    </location>
</feature>
<evidence type="ECO:0000313" key="4">
    <source>
        <dbReference type="EnsemblFungi" id="EJT81055"/>
    </source>
</evidence>
<feature type="compositionally biased region" description="Polar residues" evidence="1">
    <location>
        <begin position="423"/>
        <end position="436"/>
    </location>
</feature>
<keyword evidence="5" id="KW-1185">Reference proteome</keyword>
<feature type="compositionally biased region" description="Low complexity" evidence="1">
    <location>
        <begin position="206"/>
        <end position="222"/>
    </location>
</feature>
<name>J3NIG2_GAET3</name>
<protein>
    <submittedName>
        <fullName evidence="3">Increased rDNA silencing protein 4</fullName>
    </submittedName>
</protein>
<dbReference type="eggNOG" id="KOG0998">
    <property type="taxonomic scope" value="Eukaryota"/>
</dbReference>
<dbReference type="PROSITE" id="PS50031">
    <property type="entry name" value="EH"/>
    <property type="match status" value="1"/>
</dbReference>
<dbReference type="EMBL" id="GL385395">
    <property type="protein sequence ID" value="EJT81055.1"/>
    <property type="molecule type" value="Genomic_DNA"/>
</dbReference>
<feature type="compositionally biased region" description="Basic residues" evidence="1">
    <location>
        <begin position="626"/>
        <end position="650"/>
    </location>
</feature>
<dbReference type="STRING" id="644352.J3NIG2"/>
<dbReference type="VEuPathDB" id="FungiDB:GGTG_01043"/>
<feature type="compositionally biased region" description="Low complexity" evidence="1">
    <location>
        <begin position="170"/>
        <end position="187"/>
    </location>
</feature>
<dbReference type="InterPro" id="IPR000261">
    <property type="entry name" value="EH_dom"/>
</dbReference>
<reference evidence="5" key="1">
    <citation type="submission" date="2010-07" db="EMBL/GenBank/DDBJ databases">
        <title>The genome sequence of Gaeumannomyces graminis var. tritici strain R3-111a-1.</title>
        <authorList>
            <consortium name="The Broad Institute Genome Sequencing Platform"/>
            <person name="Ma L.-J."/>
            <person name="Dead R."/>
            <person name="Young S."/>
            <person name="Zeng Q."/>
            <person name="Koehrsen M."/>
            <person name="Alvarado L."/>
            <person name="Berlin A."/>
            <person name="Chapman S.B."/>
            <person name="Chen Z."/>
            <person name="Freedman E."/>
            <person name="Gellesch M."/>
            <person name="Goldberg J."/>
            <person name="Griggs A."/>
            <person name="Gujja S."/>
            <person name="Heilman E.R."/>
            <person name="Heiman D."/>
            <person name="Hepburn T."/>
            <person name="Howarth C."/>
            <person name="Jen D."/>
            <person name="Larson L."/>
            <person name="Mehta T."/>
            <person name="Neiman D."/>
            <person name="Pearson M."/>
            <person name="Roberts A."/>
            <person name="Saif S."/>
            <person name="Shea T."/>
            <person name="Shenoy N."/>
            <person name="Sisk P."/>
            <person name="Stolte C."/>
            <person name="Sykes S."/>
            <person name="Walk T."/>
            <person name="White J."/>
            <person name="Yandava C."/>
            <person name="Haas B."/>
            <person name="Nusbaum C."/>
            <person name="Birren B."/>
        </authorList>
    </citation>
    <scope>NUCLEOTIDE SEQUENCE [LARGE SCALE GENOMIC DNA]</scope>
    <source>
        <strain evidence="5">R3-111a-1</strain>
    </source>
</reference>
<feature type="compositionally biased region" description="Low complexity" evidence="1">
    <location>
        <begin position="474"/>
        <end position="498"/>
    </location>
</feature>
<feature type="compositionally biased region" description="Basic and acidic residues" evidence="1">
    <location>
        <begin position="448"/>
        <end position="460"/>
    </location>
</feature>
<dbReference type="Gene3D" id="1.10.238.10">
    <property type="entry name" value="EF-hand"/>
    <property type="match status" value="1"/>
</dbReference>
<dbReference type="GeneID" id="20341501"/>
<dbReference type="RefSeq" id="XP_009217064.1">
    <property type="nucleotide sequence ID" value="XM_009218800.1"/>
</dbReference>
<reference evidence="3" key="3">
    <citation type="submission" date="2010-09" db="EMBL/GenBank/DDBJ databases">
        <title>Annotation of Gaeumannomyces graminis var. tritici R3-111a-1.</title>
        <authorList>
            <consortium name="The Broad Institute Genome Sequencing Platform"/>
            <person name="Ma L.-J."/>
            <person name="Dead R."/>
            <person name="Young S.K."/>
            <person name="Zeng Q."/>
            <person name="Gargeya S."/>
            <person name="Fitzgerald M."/>
            <person name="Haas B."/>
            <person name="Abouelleil A."/>
            <person name="Alvarado L."/>
            <person name="Arachchi H.M."/>
            <person name="Berlin A."/>
            <person name="Brown A."/>
            <person name="Chapman S.B."/>
            <person name="Chen Z."/>
            <person name="Dunbar C."/>
            <person name="Freedman E."/>
            <person name="Gearin G."/>
            <person name="Gellesch M."/>
            <person name="Goldberg J."/>
            <person name="Griggs A."/>
            <person name="Gujja S."/>
            <person name="Heiman D."/>
            <person name="Howarth C."/>
            <person name="Larson L."/>
            <person name="Lui A."/>
            <person name="MacDonald P.J.P."/>
            <person name="Mehta T."/>
            <person name="Montmayeur A."/>
            <person name="Murphy C."/>
            <person name="Neiman D."/>
            <person name="Pearson M."/>
            <person name="Priest M."/>
            <person name="Roberts A."/>
            <person name="Saif S."/>
            <person name="Shea T."/>
            <person name="Shenoy N."/>
            <person name="Sisk P."/>
            <person name="Stolte C."/>
            <person name="Sykes S."/>
            <person name="Yandava C."/>
            <person name="Wortman J."/>
            <person name="Nusbaum C."/>
            <person name="Birren B."/>
        </authorList>
    </citation>
    <scope>NUCLEOTIDE SEQUENCE</scope>
    <source>
        <strain evidence="3">R3-111a-1</strain>
    </source>
</reference>
<dbReference type="AlphaFoldDB" id="J3NIG2"/>
<feature type="compositionally biased region" description="Polar residues" evidence="1">
    <location>
        <begin position="607"/>
        <end position="616"/>
    </location>
</feature>
<feature type="compositionally biased region" description="Pro residues" evidence="1">
    <location>
        <begin position="68"/>
        <end position="78"/>
    </location>
</feature>
<dbReference type="OrthoDB" id="10045710at2759"/>
<dbReference type="SUPFAM" id="SSF47473">
    <property type="entry name" value="EF-hand"/>
    <property type="match status" value="1"/>
</dbReference>
<reference evidence="3" key="2">
    <citation type="submission" date="2010-07" db="EMBL/GenBank/DDBJ databases">
        <authorList>
            <consortium name="The Broad Institute Genome Sequencing Platform"/>
            <consortium name="Broad Institute Genome Sequencing Center for Infectious Disease"/>
            <person name="Ma L.-J."/>
            <person name="Dead R."/>
            <person name="Young S."/>
            <person name="Zeng Q."/>
            <person name="Koehrsen M."/>
            <person name="Alvarado L."/>
            <person name="Berlin A."/>
            <person name="Chapman S.B."/>
            <person name="Chen Z."/>
            <person name="Freedman E."/>
            <person name="Gellesch M."/>
            <person name="Goldberg J."/>
            <person name="Griggs A."/>
            <person name="Gujja S."/>
            <person name="Heilman E.R."/>
            <person name="Heiman D."/>
            <person name="Hepburn T."/>
            <person name="Howarth C."/>
            <person name="Jen D."/>
            <person name="Larson L."/>
            <person name="Mehta T."/>
            <person name="Neiman D."/>
            <person name="Pearson M."/>
            <person name="Roberts A."/>
            <person name="Saif S."/>
            <person name="Shea T."/>
            <person name="Shenoy N."/>
            <person name="Sisk P."/>
            <person name="Stolte C."/>
            <person name="Sykes S."/>
            <person name="Walk T."/>
            <person name="White J."/>
            <person name="Yandava C."/>
            <person name="Haas B."/>
            <person name="Nusbaum C."/>
            <person name="Birren B."/>
        </authorList>
    </citation>
    <scope>NUCLEOTIDE SEQUENCE</scope>
    <source>
        <strain evidence="3">R3-111a-1</strain>
    </source>
</reference>
<sequence length="771" mass="82029">MSGQHHTLTGACGRTHIITNVNCPASESCRLPRPATVCATDVENLHRFARTADAFETRAQHEHTRPPASQPLPPPPSAQAPRSAQVPSSSTPAAGAQSAALRGASLAFQSRAARPAPPQQPLSAAANGALVAATSAASASTPQSGLSRHATGGSAASDRSAFGSEHHQALSHQLSQLQPSSQPGSHLRPSDARPGGPDTRSASFIAATLAASRSASPSPNRQRAGRGAATPQGHRGGTPGAASPPPSLRLYPDRDRTYTSNADGDRPVRDITSPQEPQFPAPDRAWRGREDTDPVKSPPPESAKLRTRPEDGRRRDASDERQTQDTPTKRPPKPKPGPKPRPDNIRTKVLADSGPDSTTAATSHDRDDAGGGRVIVREKIPTPAPRAATAVDSRPDSRPTKVTDERAPATGPTPPPPRRRPASVSQPTARGSSATDRASARRGAPPNQHERTGSLGRDVDGPGTVRTVARARAGSESSDDTFFTTSSGRSGPAPSSPAQDRAEPGVVGRLRPKTPPPPQSSTPGQRQVAAAATHTRVGNHHGPGLALDSLTNAIVASNLASARRQQASEESRAPPPIPVPRRKQRNDLQPPDLSRSYSKSPPKRSGMLQTLRSPPSKSDDEESRRNHERYRKRSSLGKKHMHHEGSRRRWRDQLTAAERRRYAALWASNRGLLLAAPQQGSSDGSGPGQDSVTNVVVRDLWGRSRLPFDELAEVWDLVDLGRRGMLSKEEFVVGTWLVDQRLRGRKIPTRVSQSVWDSVKGLKVPAPGSSG</sequence>
<feature type="compositionally biased region" description="Basic and acidic residues" evidence="1">
    <location>
        <begin position="363"/>
        <end position="380"/>
    </location>
</feature>
<feature type="region of interest" description="Disordered" evidence="1">
    <location>
        <begin position="138"/>
        <end position="546"/>
    </location>
</feature>
<feature type="compositionally biased region" description="Basic and acidic residues" evidence="1">
    <location>
        <begin position="251"/>
        <end position="269"/>
    </location>
</feature>
<feature type="region of interest" description="Disordered" evidence="1">
    <location>
        <begin position="560"/>
        <end position="652"/>
    </location>
</feature>
<evidence type="ECO:0000256" key="1">
    <source>
        <dbReference type="SAM" id="MobiDB-lite"/>
    </source>
</evidence>
<feature type="compositionally biased region" description="Basic and acidic residues" evidence="1">
    <location>
        <begin position="393"/>
        <end position="407"/>
    </location>
</feature>
<feature type="compositionally biased region" description="Low complexity" evidence="1">
    <location>
        <begin position="594"/>
        <end position="605"/>
    </location>
</feature>
<reference evidence="4" key="5">
    <citation type="submission" date="2018-04" db="UniProtKB">
        <authorList>
            <consortium name="EnsemblFungi"/>
        </authorList>
    </citation>
    <scope>IDENTIFICATION</scope>
    <source>
        <strain evidence="4">R3-111a-1</strain>
    </source>
</reference>
<dbReference type="EnsemblFungi" id="EJT81055">
    <property type="protein sequence ID" value="EJT81055"/>
    <property type="gene ID" value="GGTG_01043"/>
</dbReference>
<gene>
    <name evidence="4" type="primary">20341501</name>
    <name evidence="3" type="ORF">GGTG_01043</name>
</gene>
<feature type="compositionally biased region" description="Low complexity" evidence="1">
    <location>
        <begin position="79"/>
        <end position="98"/>
    </location>
</feature>
<dbReference type="Pfam" id="PF12763">
    <property type="entry name" value="EH"/>
    <property type="match status" value="1"/>
</dbReference>
<dbReference type="Proteomes" id="UP000006039">
    <property type="component" value="Unassembled WGS sequence"/>
</dbReference>
<feature type="region of interest" description="Disordered" evidence="1">
    <location>
        <begin position="58"/>
        <end position="98"/>
    </location>
</feature>
<evidence type="ECO:0000259" key="2">
    <source>
        <dbReference type="PROSITE" id="PS50031"/>
    </source>
</evidence>
<evidence type="ECO:0000313" key="3">
    <source>
        <dbReference type="EMBL" id="EJT81055.1"/>
    </source>
</evidence>